<dbReference type="PANTHER" id="PTHR38325">
    <property type="entry name" value="MCG55969"/>
    <property type="match status" value="1"/>
</dbReference>
<reference evidence="2 3" key="1">
    <citation type="submission" date="2020-10" db="EMBL/GenBank/DDBJ databases">
        <title>Pygocentrus nattereri (red-bellied piranha) genome, fPygNat1, primary haplotype.</title>
        <authorList>
            <person name="Myers G."/>
            <person name="Meyer A."/>
            <person name="Karagic N."/>
            <person name="Pippel M."/>
            <person name="Winkler S."/>
            <person name="Tracey A."/>
            <person name="Wood J."/>
            <person name="Formenti G."/>
            <person name="Howe K."/>
            <person name="Fedrigo O."/>
            <person name="Jarvis E.D."/>
        </authorList>
    </citation>
    <scope>NUCLEOTIDE SEQUENCE [LARGE SCALE GENOMIC DNA]</scope>
</reference>
<organism evidence="2 3">
    <name type="scientific">Pygocentrus nattereri</name>
    <name type="common">Red-bellied piranha</name>
    <dbReference type="NCBI Taxonomy" id="42514"/>
    <lineage>
        <taxon>Eukaryota</taxon>
        <taxon>Metazoa</taxon>
        <taxon>Chordata</taxon>
        <taxon>Craniata</taxon>
        <taxon>Vertebrata</taxon>
        <taxon>Euteleostomi</taxon>
        <taxon>Actinopterygii</taxon>
        <taxon>Neopterygii</taxon>
        <taxon>Teleostei</taxon>
        <taxon>Ostariophysi</taxon>
        <taxon>Characiformes</taxon>
        <taxon>Characoidei</taxon>
        <taxon>Pygocentrus</taxon>
    </lineage>
</organism>
<sequence>MDDLQNITVTYTSSYSSLATPLSNLSLPSSNLSIPISPAFPPLDLHHPLPTIIVTLVLFLLFGGCVSVLAVCCSSRRSEELDGGCGLGGDLYCGQSSPSEPQLKLWKRLGSVRRSFSSAPSFRRPPQPSASCCYCRQSTLQIHRLQISRKPV</sequence>
<proteinExistence type="predicted"/>
<name>A0A3B4E2U9_PYGNA</name>
<accession>A0A3B4E2U9</accession>
<feature type="transmembrane region" description="Helical" evidence="1">
    <location>
        <begin position="52"/>
        <end position="72"/>
    </location>
</feature>
<dbReference type="InterPro" id="IPR039954">
    <property type="entry name" value="DUF5527"/>
</dbReference>
<dbReference type="Pfam" id="PF17665">
    <property type="entry name" value="DUF5527"/>
    <property type="match status" value="1"/>
</dbReference>
<evidence type="ECO:0000313" key="2">
    <source>
        <dbReference type="Ensembl" id="ENSPNAP00000029559.2"/>
    </source>
</evidence>
<reference evidence="2" key="2">
    <citation type="submission" date="2025-08" db="UniProtKB">
        <authorList>
            <consortium name="Ensembl"/>
        </authorList>
    </citation>
    <scope>IDENTIFICATION</scope>
</reference>
<dbReference type="Proteomes" id="UP001501920">
    <property type="component" value="Chromosome 5"/>
</dbReference>
<keyword evidence="1" id="KW-0472">Membrane</keyword>
<dbReference type="AlphaFoldDB" id="A0A3B4E2U9"/>
<keyword evidence="1" id="KW-0812">Transmembrane</keyword>
<dbReference type="OMA" id="NDSHTYI"/>
<keyword evidence="3" id="KW-1185">Reference proteome</keyword>
<dbReference type="GeneTree" id="ENSGT00990000204198"/>
<reference evidence="2" key="3">
    <citation type="submission" date="2025-09" db="UniProtKB">
        <authorList>
            <consortium name="Ensembl"/>
        </authorList>
    </citation>
    <scope>IDENTIFICATION</scope>
</reference>
<evidence type="ECO:0000313" key="3">
    <source>
        <dbReference type="Proteomes" id="UP001501920"/>
    </source>
</evidence>
<evidence type="ECO:0000256" key="1">
    <source>
        <dbReference type="SAM" id="Phobius"/>
    </source>
</evidence>
<dbReference type="Ensembl" id="ENSPNAT00000035624.2">
    <property type="protein sequence ID" value="ENSPNAP00000029559.2"/>
    <property type="gene ID" value="ENSPNAG00000015704.2"/>
</dbReference>
<protein>
    <submittedName>
        <fullName evidence="2">Uncharacterized protein</fullName>
    </submittedName>
</protein>
<keyword evidence="1" id="KW-1133">Transmembrane helix</keyword>
<dbReference type="PANTHER" id="PTHR38325:SF1">
    <property type="entry name" value="GENE, 17455-RELATED"/>
    <property type="match status" value="1"/>
</dbReference>